<dbReference type="RefSeq" id="WP_399619572.1">
    <property type="nucleotide sequence ID" value="NZ_JBITYT010000013.1"/>
</dbReference>
<name>A0ABW8D2T3_STRBI</name>
<dbReference type="EMBL" id="JBITYT010000013">
    <property type="protein sequence ID" value="MFI9122955.1"/>
    <property type="molecule type" value="Genomic_DNA"/>
</dbReference>
<accession>A0ABW8D2T3</accession>
<feature type="domain" description="AB hydrolase-1" evidence="1">
    <location>
        <begin position="266"/>
        <end position="490"/>
    </location>
</feature>
<gene>
    <name evidence="2" type="ORF">ACIGW0_26780</name>
</gene>
<dbReference type="SUPFAM" id="SSF53474">
    <property type="entry name" value="alpha/beta-Hydrolases"/>
    <property type="match status" value="1"/>
</dbReference>
<comment type="caution">
    <text evidence="2">The sequence shown here is derived from an EMBL/GenBank/DDBJ whole genome shotgun (WGS) entry which is preliminary data.</text>
</comment>
<dbReference type="InterPro" id="IPR000073">
    <property type="entry name" value="AB_hydrolase_1"/>
</dbReference>
<dbReference type="GO" id="GO:0016787">
    <property type="term" value="F:hydrolase activity"/>
    <property type="evidence" value="ECO:0007669"/>
    <property type="project" value="UniProtKB-KW"/>
</dbReference>
<dbReference type="Pfam" id="PF12697">
    <property type="entry name" value="Abhydrolase_6"/>
    <property type="match status" value="1"/>
</dbReference>
<reference evidence="2 3" key="1">
    <citation type="submission" date="2024-10" db="EMBL/GenBank/DDBJ databases">
        <title>The Natural Products Discovery Center: Release of the First 8490 Sequenced Strains for Exploring Actinobacteria Biosynthetic Diversity.</title>
        <authorList>
            <person name="Kalkreuter E."/>
            <person name="Kautsar S.A."/>
            <person name="Yang D."/>
            <person name="Bader C.D."/>
            <person name="Teijaro C.N."/>
            <person name="Fluegel L."/>
            <person name="Davis C.M."/>
            <person name="Simpson J.R."/>
            <person name="Lauterbach L."/>
            <person name="Steele A.D."/>
            <person name="Gui C."/>
            <person name="Meng S."/>
            <person name="Li G."/>
            <person name="Viehrig K."/>
            <person name="Ye F."/>
            <person name="Su P."/>
            <person name="Kiefer A.F."/>
            <person name="Nichols A."/>
            <person name="Cepeda A.J."/>
            <person name="Yan W."/>
            <person name="Fan B."/>
            <person name="Jiang Y."/>
            <person name="Adhikari A."/>
            <person name="Zheng C.-J."/>
            <person name="Schuster L."/>
            <person name="Cowan T.M."/>
            <person name="Smanski M.J."/>
            <person name="Chevrette M.G."/>
            <person name="De Carvalho L.P.S."/>
            <person name="Shen B."/>
        </authorList>
    </citation>
    <scope>NUCLEOTIDE SEQUENCE [LARGE SCALE GENOMIC DNA]</scope>
    <source>
        <strain evidence="2 3">NPDC053346</strain>
    </source>
</reference>
<evidence type="ECO:0000313" key="2">
    <source>
        <dbReference type="EMBL" id="MFI9122955.1"/>
    </source>
</evidence>
<protein>
    <submittedName>
        <fullName evidence="2">Alpha/beta fold hydrolase</fullName>
    </submittedName>
</protein>
<dbReference type="Gene3D" id="3.40.50.1820">
    <property type="entry name" value="alpha/beta hydrolase"/>
    <property type="match status" value="1"/>
</dbReference>
<proteinExistence type="predicted"/>
<dbReference type="Proteomes" id="UP001614391">
    <property type="component" value="Unassembled WGS sequence"/>
</dbReference>
<evidence type="ECO:0000313" key="3">
    <source>
        <dbReference type="Proteomes" id="UP001614391"/>
    </source>
</evidence>
<organism evidence="2 3">
    <name type="scientific">Streptomyces bikiniensis</name>
    <dbReference type="NCBI Taxonomy" id="1896"/>
    <lineage>
        <taxon>Bacteria</taxon>
        <taxon>Bacillati</taxon>
        <taxon>Actinomycetota</taxon>
        <taxon>Actinomycetes</taxon>
        <taxon>Kitasatosporales</taxon>
        <taxon>Streptomycetaceae</taxon>
        <taxon>Streptomyces</taxon>
    </lineage>
</organism>
<evidence type="ECO:0000259" key="1">
    <source>
        <dbReference type="Pfam" id="PF12697"/>
    </source>
</evidence>
<keyword evidence="3" id="KW-1185">Reference proteome</keyword>
<sequence length="501" mass="53993">MTLAASAGLALARGNRKAQIAAATVIGTCNRLSEIRTPYGRDGADQMTAVVTQYRALTALIPDQRFSDDLFLRAVNFQAALSYAVSGVSKAFGSSWVQGDALIEVLRTEAYGSGPAAALLRRHPKLCRALTIGTVAWETAFPLIYLLPREQASHALSAVKAFHAGVAAAMELPRFVWGFFGAHGAVGYVLDTRGTPRTFEKAVVGIAGGVVLASALIAREKRLTARERRLGPKGSARLRHAGGDVEYRVDRPGDGAASRTVIVLECGLGQSLESWEWVAEGLARHHTVVRYHRSGYGLTTSRAASGDLLAAVLDEIGVEGEVVVVTHSIGSLSAASYVRDPRFADRVDKLVVVDGTDPALLDEDRTDRRRFGTFLQAQLYTLLAAVTGIYEWAPNAVERQAGYTPDTQFGHVQFVFSPRNVVNSVREYRAVRTEGVLSRLGAVPSVLVVASDEFADQQAALAEKLGAKFEVVHGSAHRSIIGHRHHAEKVEDAVRRFVDAC</sequence>
<dbReference type="InterPro" id="IPR029058">
    <property type="entry name" value="AB_hydrolase_fold"/>
</dbReference>
<keyword evidence="2" id="KW-0378">Hydrolase</keyword>